<keyword evidence="3 5" id="KW-1133">Transmembrane helix</keyword>
<feature type="transmembrane region" description="Helical" evidence="5">
    <location>
        <begin position="38"/>
        <end position="55"/>
    </location>
</feature>
<organism evidence="6 7">
    <name type="scientific">Aedes aegypti</name>
    <name type="common">Yellowfever mosquito</name>
    <name type="synonym">Culex aegypti</name>
    <dbReference type="NCBI Taxonomy" id="7159"/>
    <lineage>
        <taxon>Eukaryota</taxon>
        <taxon>Metazoa</taxon>
        <taxon>Ecdysozoa</taxon>
        <taxon>Arthropoda</taxon>
        <taxon>Hexapoda</taxon>
        <taxon>Insecta</taxon>
        <taxon>Pterygota</taxon>
        <taxon>Neoptera</taxon>
        <taxon>Endopterygota</taxon>
        <taxon>Diptera</taxon>
        <taxon>Nematocera</taxon>
        <taxon>Culicoidea</taxon>
        <taxon>Culicidae</taxon>
        <taxon>Culicinae</taxon>
        <taxon>Aedini</taxon>
        <taxon>Aedes</taxon>
        <taxon>Stegomyia</taxon>
    </lineage>
</organism>
<evidence type="ECO:0000256" key="4">
    <source>
        <dbReference type="ARBA" id="ARBA00023136"/>
    </source>
</evidence>
<dbReference type="GO" id="GO:0005886">
    <property type="term" value="C:plasma membrane"/>
    <property type="evidence" value="ECO:0007669"/>
    <property type="project" value="TreeGrafter"/>
</dbReference>
<evidence type="ECO:0000256" key="5">
    <source>
        <dbReference type="SAM" id="Phobius"/>
    </source>
</evidence>
<dbReference type="PANTHER" id="PTHR16521:SF3">
    <property type="entry name" value="TYPE-1 ANGIOTENSIN II RECEPTOR-ASSOCIATED PROTEIN"/>
    <property type="match status" value="1"/>
</dbReference>
<evidence type="ECO:0000256" key="1">
    <source>
        <dbReference type="ARBA" id="ARBA00004141"/>
    </source>
</evidence>
<reference evidence="6" key="1">
    <citation type="submission" date="2005-10" db="EMBL/GenBank/DDBJ databases">
        <authorList>
            <person name="Loftus B.J."/>
            <person name="Nene V.M."/>
            <person name="Hannick L.I."/>
            <person name="Bidwell S."/>
            <person name="Haas B."/>
            <person name="Amedeo P."/>
            <person name="Orvis J."/>
            <person name="Wortman J.R."/>
            <person name="White O.R."/>
            <person name="Salzberg S."/>
            <person name="Shumway M."/>
            <person name="Koo H."/>
            <person name="Zhao Y."/>
            <person name="Holmes M."/>
            <person name="Miller J."/>
            <person name="Schatz M."/>
            <person name="Pop M."/>
            <person name="Pai G."/>
            <person name="Utterback T."/>
            <person name="Rogers Y.-H."/>
            <person name="Kravitz S."/>
            <person name="Fraser C.M."/>
        </authorList>
    </citation>
    <scope>NUCLEOTIDE SEQUENCE</scope>
    <source>
        <strain evidence="6">Liverpool</strain>
    </source>
</reference>
<keyword evidence="4 5" id="KW-0472">Membrane</keyword>
<feature type="transmembrane region" description="Helical" evidence="5">
    <location>
        <begin position="62"/>
        <end position="84"/>
    </location>
</feature>
<reference evidence="6" key="2">
    <citation type="journal article" date="2007" name="Science">
        <title>Genome sequence of Aedes aegypti, a major arbovirus vector.</title>
        <authorList>
            <person name="Nene V."/>
            <person name="Wortman J.R."/>
            <person name="Lawson D."/>
            <person name="Haas B."/>
            <person name="Kodira C."/>
            <person name="Tu Z.J."/>
            <person name="Loftus B."/>
            <person name="Xi Z."/>
            <person name="Megy K."/>
            <person name="Grabherr M."/>
            <person name="Ren Q."/>
            <person name="Zdobnov E.M."/>
            <person name="Lobo N.F."/>
            <person name="Campbell K.S."/>
            <person name="Brown S.E."/>
            <person name="Bonaldo M.F."/>
            <person name="Zhu J."/>
            <person name="Sinkins S.P."/>
            <person name="Hogenkamp D.G."/>
            <person name="Amedeo P."/>
            <person name="Arensburger P."/>
            <person name="Atkinson P.W."/>
            <person name="Bidwell S."/>
            <person name="Biedler J."/>
            <person name="Birney E."/>
            <person name="Bruggner R.V."/>
            <person name="Costas J."/>
            <person name="Coy M.R."/>
            <person name="Crabtree J."/>
            <person name="Crawford M."/>
            <person name="Debruyn B."/>
            <person name="Decaprio D."/>
            <person name="Eiglmeier K."/>
            <person name="Eisenstadt E."/>
            <person name="El-Dorry H."/>
            <person name="Gelbart W.M."/>
            <person name="Gomes S.L."/>
            <person name="Hammond M."/>
            <person name="Hannick L.I."/>
            <person name="Hogan J.R."/>
            <person name="Holmes M.H."/>
            <person name="Jaffe D."/>
            <person name="Johnston J.S."/>
            <person name="Kennedy R.C."/>
            <person name="Koo H."/>
            <person name="Kravitz S."/>
            <person name="Kriventseva E.V."/>
            <person name="Kulp D."/>
            <person name="Labutti K."/>
            <person name="Lee E."/>
            <person name="Li S."/>
            <person name="Lovin D.D."/>
            <person name="Mao C."/>
            <person name="Mauceli E."/>
            <person name="Menck C.F."/>
            <person name="Miller J.R."/>
            <person name="Montgomery P."/>
            <person name="Mori A."/>
            <person name="Nascimento A.L."/>
            <person name="Naveira H.F."/>
            <person name="Nusbaum C."/>
            <person name="O'leary S."/>
            <person name="Orvis J."/>
            <person name="Pertea M."/>
            <person name="Quesneville H."/>
            <person name="Reidenbach K.R."/>
            <person name="Rogers Y.H."/>
            <person name="Roth C.W."/>
            <person name="Schneider J.R."/>
            <person name="Schatz M."/>
            <person name="Shumway M."/>
            <person name="Stanke M."/>
            <person name="Stinson E.O."/>
            <person name="Tubio J.M."/>
            <person name="Vanzee J.P."/>
            <person name="Verjovski-Almeida S."/>
            <person name="Werner D."/>
            <person name="White O."/>
            <person name="Wyder S."/>
            <person name="Zeng Q."/>
            <person name="Zhao Q."/>
            <person name="Zhao Y."/>
            <person name="Hill C.A."/>
            <person name="Raikhel A.S."/>
            <person name="Soares M.B."/>
            <person name="Knudson D.L."/>
            <person name="Lee N.H."/>
            <person name="Galagan J."/>
            <person name="Salzberg S.L."/>
            <person name="Paulsen I.T."/>
            <person name="Dimopoulos G."/>
            <person name="Collins F.H."/>
            <person name="Birren B."/>
            <person name="Fraser-Liggett C.M."/>
            <person name="Severson D.W."/>
        </authorList>
    </citation>
    <scope>NUCLEOTIDE SEQUENCE [LARGE SCALE GENOMIC DNA]</scope>
    <source>
        <strain evidence="6">Liverpool</strain>
    </source>
</reference>
<evidence type="ECO:0000256" key="3">
    <source>
        <dbReference type="ARBA" id="ARBA00022989"/>
    </source>
</evidence>
<proteinExistence type="predicted"/>
<dbReference type="InterPro" id="IPR009436">
    <property type="entry name" value="AGTRAP"/>
</dbReference>
<evidence type="ECO:0000256" key="2">
    <source>
        <dbReference type="ARBA" id="ARBA00022692"/>
    </source>
</evidence>
<dbReference type="EMBL" id="CH477330">
    <property type="protein sequence ID" value="EAT43391.1"/>
    <property type="molecule type" value="Genomic_DNA"/>
</dbReference>
<dbReference type="SMART" id="SM00805">
    <property type="entry name" value="AGTRAP"/>
    <property type="match status" value="1"/>
</dbReference>
<gene>
    <name evidence="6" type="ORF">AaeL_AAEL005205</name>
</gene>
<sequence>MDLQSALNTPHIRVKLVAMIHTTLIAAALNSYWLPASYQFYNILFIISLFWAIHWKESSDAVQIACLIDVIGFLFDLTGIILYFPSKGAILSAVFAIFNLALRPFTLLLLHRELTDRGGRLSLTTEATGNNPSSYEDIDQHHQVFTPTVLS</sequence>
<protein>
    <submittedName>
        <fullName evidence="6">AAEL005205-PA</fullName>
    </submittedName>
</protein>
<dbReference type="GO" id="GO:0038166">
    <property type="term" value="P:angiotensin-activated signaling pathway"/>
    <property type="evidence" value="ECO:0007669"/>
    <property type="project" value="InterPro"/>
</dbReference>
<comment type="subcellular location">
    <subcellularLocation>
        <location evidence="1">Membrane</location>
        <topology evidence="1">Multi-pass membrane protein</topology>
    </subcellularLocation>
</comment>
<dbReference type="PANTHER" id="PTHR16521">
    <property type="entry name" value="TYPE-1 ANGIOTENSIN II RECEPTOR-ASSOCIATED PROTEIN"/>
    <property type="match status" value="1"/>
</dbReference>
<feature type="transmembrane region" description="Helical" evidence="5">
    <location>
        <begin position="12"/>
        <end position="32"/>
    </location>
</feature>
<dbReference type="Pfam" id="PF06396">
    <property type="entry name" value="AGTRAP"/>
    <property type="match status" value="1"/>
</dbReference>
<name>A0A6E8PLB5_AEDAE</name>
<feature type="transmembrane region" description="Helical" evidence="5">
    <location>
        <begin position="90"/>
        <end position="110"/>
    </location>
</feature>
<keyword evidence="2 5" id="KW-0812">Transmembrane</keyword>
<evidence type="ECO:0000313" key="7">
    <source>
        <dbReference type="Proteomes" id="UP000682892"/>
    </source>
</evidence>
<accession>A0A6E8PLB5</accession>
<dbReference type="HOGENOM" id="CLU_127862_0_0_1"/>
<dbReference type="OMA" id="VFMATIN"/>
<dbReference type="Proteomes" id="UP000682892">
    <property type="component" value="Unassembled WGS sequence"/>
</dbReference>
<evidence type="ECO:0000313" key="6">
    <source>
        <dbReference type="EMBL" id="EAT43391.1"/>
    </source>
</evidence>
<dbReference type="AlphaFoldDB" id="A0A6E8PLB5"/>
<reference evidence="6" key="3">
    <citation type="submission" date="2012-09" db="EMBL/GenBank/DDBJ databases">
        <authorList>
            <consortium name="VectorBase"/>
        </authorList>
    </citation>
    <scope>NUCLEOTIDE SEQUENCE</scope>
    <source>
        <strain evidence="6">Liverpool</strain>
    </source>
</reference>